<name>A0ABD6A414_9EURY</name>
<dbReference type="EMBL" id="JBHTAT010000008">
    <property type="protein sequence ID" value="MFC7257494.1"/>
    <property type="molecule type" value="Genomic_DNA"/>
</dbReference>
<evidence type="ECO:0000313" key="1">
    <source>
        <dbReference type="EMBL" id="MFC7257494.1"/>
    </source>
</evidence>
<dbReference type="AlphaFoldDB" id="A0ABD6A414"/>
<organism evidence="1 2">
    <name type="scientific">Haloplanus litoreus</name>
    <dbReference type="NCBI Taxonomy" id="767515"/>
    <lineage>
        <taxon>Archaea</taxon>
        <taxon>Methanobacteriati</taxon>
        <taxon>Methanobacteriota</taxon>
        <taxon>Stenosarchaea group</taxon>
        <taxon>Halobacteria</taxon>
        <taxon>Halobacteriales</taxon>
        <taxon>Haloferacaceae</taxon>
        <taxon>Haloplanus</taxon>
    </lineage>
</organism>
<evidence type="ECO:0008006" key="3">
    <source>
        <dbReference type="Google" id="ProtNLM"/>
    </source>
</evidence>
<sequence length="73" mass="8391">MVKQLKRQAADALADHDPNEDIVLHDDLDVRLSDFNPTDHEGRALVEQHTIQTVVSDIERPVSYVGKWRQRSD</sequence>
<reference evidence="1 2" key="1">
    <citation type="journal article" date="2019" name="Int. J. Syst. Evol. Microbiol.">
        <title>The Global Catalogue of Microorganisms (GCM) 10K type strain sequencing project: providing services to taxonomists for standard genome sequencing and annotation.</title>
        <authorList>
            <consortium name="The Broad Institute Genomics Platform"/>
            <consortium name="The Broad Institute Genome Sequencing Center for Infectious Disease"/>
            <person name="Wu L."/>
            <person name="Ma J."/>
        </authorList>
    </citation>
    <scope>NUCLEOTIDE SEQUENCE [LARGE SCALE GENOMIC DNA]</scope>
    <source>
        <strain evidence="1 2">GX21</strain>
    </source>
</reference>
<accession>A0ABD6A414</accession>
<evidence type="ECO:0000313" key="2">
    <source>
        <dbReference type="Proteomes" id="UP001596434"/>
    </source>
</evidence>
<keyword evidence="2" id="KW-1185">Reference proteome</keyword>
<protein>
    <recommendedName>
        <fullName evidence="3">Halobacterial output domain-containing protein</fullName>
    </recommendedName>
</protein>
<comment type="caution">
    <text evidence="1">The sequence shown here is derived from an EMBL/GenBank/DDBJ whole genome shotgun (WGS) entry which is preliminary data.</text>
</comment>
<dbReference type="RefSeq" id="WP_379707249.1">
    <property type="nucleotide sequence ID" value="NZ_JBHTAT010000008.1"/>
</dbReference>
<gene>
    <name evidence="1" type="ORF">ACFQKE_19780</name>
</gene>
<proteinExistence type="predicted"/>
<dbReference type="Proteomes" id="UP001596434">
    <property type="component" value="Unassembled WGS sequence"/>
</dbReference>